<evidence type="ECO:0000313" key="1">
    <source>
        <dbReference type="EMBL" id="KAF2306901.1"/>
    </source>
</evidence>
<dbReference type="EMBL" id="JAAGAX010000008">
    <property type="protein sequence ID" value="KAF2306901.1"/>
    <property type="molecule type" value="Genomic_DNA"/>
</dbReference>
<dbReference type="PROSITE" id="PS00141">
    <property type="entry name" value="ASP_PROTEASE"/>
    <property type="match status" value="1"/>
</dbReference>
<accession>A0A6A6LZN8</accession>
<dbReference type="AlphaFoldDB" id="A0A6A6LZN8"/>
<proteinExistence type="predicted"/>
<reference evidence="1 2" key="1">
    <citation type="journal article" date="2020" name="Mol. Plant">
        <title>The Chromosome-Based Rubber Tree Genome Provides New Insights into Spurge Genome Evolution and Rubber Biosynthesis.</title>
        <authorList>
            <person name="Liu J."/>
            <person name="Shi C."/>
            <person name="Shi C.C."/>
            <person name="Li W."/>
            <person name="Zhang Q.J."/>
            <person name="Zhang Y."/>
            <person name="Li K."/>
            <person name="Lu H.F."/>
            <person name="Shi C."/>
            <person name="Zhu S.T."/>
            <person name="Xiao Z.Y."/>
            <person name="Nan H."/>
            <person name="Yue Y."/>
            <person name="Zhu X.G."/>
            <person name="Wu Y."/>
            <person name="Hong X.N."/>
            <person name="Fan G.Y."/>
            <person name="Tong Y."/>
            <person name="Zhang D."/>
            <person name="Mao C.L."/>
            <person name="Liu Y.L."/>
            <person name="Hao S.J."/>
            <person name="Liu W.Q."/>
            <person name="Lv M.Q."/>
            <person name="Zhang H.B."/>
            <person name="Liu Y."/>
            <person name="Hu-Tang G.R."/>
            <person name="Wang J.P."/>
            <person name="Wang J.H."/>
            <person name="Sun Y.H."/>
            <person name="Ni S.B."/>
            <person name="Chen W.B."/>
            <person name="Zhang X.C."/>
            <person name="Jiao Y.N."/>
            <person name="Eichler E.E."/>
            <person name="Li G.H."/>
            <person name="Liu X."/>
            <person name="Gao L.Z."/>
        </authorList>
    </citation>
    <scope>NUCLEOTIDE SEQUENCE [LARGE SCALE GENOMIC DNA]</scope>
    <source>
        <strain evidence="2">cv. GT1</strain>
        <tissue evidence="1">Leaf</tissue>
    </source>
</reference>
<dbReference type="Pfam" id="PF13650">
    <property type="entry name" value="Asp_protease_2"/>
    <property type="match status" value="1"/>
</dbReference>
<comment type="caution">
    <text evidence="1">The sequence shown here is derived from an EMBL/GenBank/DDBJ whole genome shotgun (WGS) entry which is preliminary data.</text>
</comment>
<dbReference type="GO" id="GO:0006508">
    <property type="term" value="P:proteolysis"/>
    <property type="evidence" value="ECO:0007669"/>
    <property type="project" value="InterPro"/>
</dbReference>
<protein>
    <recommendedName>
        <fullName evidence="3">Peptidase A2 domain-containing protein</fullName>
    </recommendedName>
</protein>
<sequence>MVGAIRFLGALKKQKHKPSTEKGLIYVDLWINGQATRALVDTGATDNFIANAATLQFQLNMQEDTGKIKAVNSKATNIMGVEYLVKWDPGMAGTPSEHQTMRRDGDGSRINFYGSRPWFIGLLFGFRTLSCTGPMAFLKAHDLREVVPTGRELASLPPDPTLAQIKYHSDECAKKFKALTFIHQSVSDDIFPRIWVLKQLKRHGTS</sequence>
<evidence type="ECO:0000313" key="2">
    <source>
        <dbReference type="Proteomes" id="UP000467840"/>
    </source>
</evidence>
<organism evidence="1 2">
    <name type="scientific">Hevea brasiliensis</name>
    <name type="common">Para rubber tree</name>
    <name type="synonym">Siphonia brasiliensis</name>
    <dbReference type="NCBI Taxonomy" id="3981"/>
    <lineage>
        <taxon>Eukaryota</taxon>
        <taxon>Viridiplantae</taxon>
        <taxon>Streptophyta</taxon>
        <taxon>Embryophyta</taxon>
        <taxon>Tracheophyta</taxon>
        <taxon>Spermatophyta</taxon>
        <taxon>Magnoliopsida</taxon>
        <taxon>eudicotyledons</taxon>
        <taxon>Gunneridae</taxon>
        <taxon>Pentapetalae</taxon>
        <taxon>rosids</taxon>
        <taxon>fabids</taxon>
        <taxon>Malpighiales</taxon>
        <taxon>Euphorbiaceae</taxon>
        <taxon>Crotonoideae</taxon>
        <taxon>Micrandreae</taxon>
        <taxon>Hevea</taxon>
    </lineage>
</organism>
<dbReference type="InterPro" id="IPR021109">
    <property type="entry name" value="Peptidase_aspartic_dom_sf"/>
</dbReference>
<dbReference type="Gene3D" id="2.40.70.10">
    <property type="entry name" value="Acid Proteases"/>
    <property type="match status" value="1"/>
</dbReference>
<evidence type="ECO:0008006" key="3">
    <source>
        <dbReference type="Google" id="ProtNLM"/>
    </source>
</evidence>
<dbReference type="Proteomes" id="UP000467840">
    <property type="component" value="Chromosome 9"/>
</dbReference>
<gene>
    <name evidence="1" type="ORF">GH714_022427</name>
</gene>
<dbReference type="InterPro" id="IPR001969">
    <property type="entry name" value="Aspartic_peptidase_AS"/>
</dbReference>
<dbReference type="SUPFAM" id="SSF50630">
    <property type="entry name" value="Acid proteases"/>
    <property type="match status" value="1"/>
</dbReference>
<dbReference type="GO" id="GO:0004190">
    <property type="term" value="F:aspartic-type endopeptidase activity"/>
    <property type="evidence" value="ECO:0007669"/>
    <property type="project" value="InterPro"/>
</dbReference>
<keyword evidence="2" id="KW-1185">Reference proteome</keyword>
<name>A0A6A6LZN8_HEVBR</name>